<organism evidence="2 3">
    <name type="scientific">Solanum verrucosum</name>
    <dbReference type="NCBI Taxonomy" id="315347"/>
    <lineage>
        <taxon>Eukaryota</taxon>
        <taxon>Viridiplantae</taxon>
        <taxon>Streptophyta</taxon>
        <taxon>Embryophyta</taxon>
        <taxon>Tracheophyta</taxon>
        <taxon>Spermatophyta</taxon>
        <taxon>Magnoliopsida</taxon>
        <taxon>eudicotyledons</taxon>
        <taxon>Gunneridae</taxon>
        <taxon>Pentapetalae</taxon>
        <taxon>asterids</taxon>
        <taxon>lamiids</taxon>
        <taxon>Solanales</taxon>
        <taxon>Solanaceae</taxon>
        <taxon>Solanoideae</taxon>
        <taxon>Solaneae</taxon>
        <taxon>Solanum</taxon>
    </lineage>
</organism>
<dbReference type="GO" id="GO:0004523">
    <property type="term" value="F:RNA-DNA hybrid ribonuclease activity"/>
    <property type="evidence" value="ECO:0007669"/>
    <property type="project" value="InterPro"/>
</dbReference>
<dbReference type="AlphaFoldDB" id="A0AAF0R886"/>
<protein>
    <recommendedName>
        <fullName evidence="1">RNase H type-1 domain-containing protein</fullName>
    </recommendedName>
</protein>
<dbReference type="CDD" id="cd06222">
    <property type="entry name" value="RNase_H_like"/>
    <property type="match status" value="1"/>
</dbReference>
<dbReference type="SUPFAM" id="SSF53098">
    <property type="entry name" value="Ribonuclease H-like"/>
    <property type="match status" value="1"/>
</dbReference>
<dbReference type="PANTHER" id="PTHR47723:SF19">
    <property type="entry name" value="POLYNUCLEOTIDYL TRANSFERASE, RIBONUCLEASE H-LIKE SUPERFAMILY PROTEIN"/>
    <property type="match status" value="1"/>
</dbReference>
<reference evidence="2" key="1">
    <citation type="submission" date="2023-08" db="EMBL/GenBank/DDBJ databases">
        <title>A de novo genome assembly of Solanum verrucosum Schlechtendal, a Mexican diploid species geographically isolated from the other diploid A-genome species in potato relatives.</title>
        <authorList>
            <person name="Hosaka K."/>
        </authorList>
    </citation>
    <scope>NUCLEOTIDE SEQUENCE</scope>
    <source>
        <tissue evidence="2">Young leaves</tissue>
    </source>
</reference>
<dbReference type="Proteomes" id="UP001234989">
    <property type="component" value="Chromosome 6"/>
</dbReference>
<proteinExistence type="predicted"/>
<evidence type="ECO:0000313" key="3">
    <source>
        <dbReference type="Proteomes" id="UP001234989"/>
    </source>
</evidence>
<dbReference type="GO" id="GO:0003676">
    <property type="term" value="F:nucleic acid binding"/>
    <property type="evidence" value="ECO:0007669"/>
    <property type="project" value="InterPro"/>
</dbReference>
<evidence type="ECO:0000259" key="1">
    <source>
        <dbReference type="PROSITE" id="PS50879"/>
    </source>
</evidence>
<dbReference type="Gene3D" id="3.30.420.10">
    <property type="entry name" value="Ribonuclease H-like superfamily/Ribonuclease H"/>
    <property type="match status" value="1"/>
</dbReference>
<accession>A0AAF0R886</accession>
<dbReference type="PROSITE" id="PS50879">
    <property type="entry name" value="RNASE_H_1"/>
    <property type="match status" value="1"/>
</dbReference>
<gene>
    <name evidence="2" type="ORF">MTR67_026951</name>
</gene>
<dbReference type="InterPro" id="IPR053151">
    <property type="entry name" value="RNase_H-like"/>
</dbReference>
<dbReference type="EMBL" id="CP133617">
    <property type="protein sequence ID" value="WMV33566.1"/>
    <property type="molecule type" value="Genomic_DNA"/>
</dbReference>
<sequence>MDWEQFYNIVEMARDKISHVLVLWLRPKLDFYKLNTDGCSKGNPGLSAGGSIIRDNQGRMKIAFAEAYGSTTNNMPETLALETGIHMCVNNGIRNLEVEVDSKLLVNCILNLQDTPWIIWDKIITIRNLLQ</sequence>
<keyword evidence="3" id="KW-1185">Reference proteome</keyword>
<dbReference type="InterPro" id="IPR012337">
    <property type="entry name" value="RNaseH-like_sf"/>
</dbReference>
<name>A0AAF0R886_SOLVR</name>
<dbReference type="PANTHER" id="PTHR47723">
    <property type="entry name" value="OS05G0353850 PROTEIN"/>
    <property type="match status" value="1"/>
</dbReference>
<feature type="domain" description="RNase H type-1" evidence="1">
    <location>
        <begin position="28"/>
        <end position="131"/>
    </location>
</feature>
<dbReference type="InterPro" id="IPR044730">
    <property type="entry name" value="RNase_H-like_dom_plant"/>
</dbReference>
<dbReference type="InterPro" id="IPR002156">
    <property type="entry name" value="RNaseH_domain"/>
</dbReference>
<dbReference type="InterPro" id="IPR036397">
    <property type="entry name" value="RNaseH_sf"/>
</dbReference>
<dbReference type="Pfam" id="PF13456">
    <property type="entry name" value="RVT_3"/>
    <property type="match status" value="1"/>
</dbReference>
<evidence type="ECO:0000313" key="2">
    <source>
        <dbReference type="EMBL" id="WMV33566.1"/>
    </source>
</evidence>